<dbReference type="SMART" id="SM00320">
    <property type="entry name" value="WD40"/>
    <property type="match status" value="4"/>
</dbReference>
<dbReference type="InterPro" id="IPR050209">
    <property type="entry name" value="Rab_GTPases_membrane_traffic"/>
</dbReference>
<evidence type="ECO:0000256" key="2">
    <source>
        <dbReference type="ARBA" id="ARBA00006270"/>
    </source>
</evidence>
<dbReference type="PROSITE" id="PS50294">
    <property type="entry name" value="WD_REPEATS_REGION"/>
    <property type="match status" value="1"/>
</dbReference>
<keyword evidence="11" id="KW-1185">Reference proteome</keyword>
<dbReference type="NCBIfam" id="TIGR00231">
    <property type="entry name" value="small_GTP"/>
    <property type="match status" value="1"/>
</dbReference>
<accession>A0A5S6QF77</accession>
<dbReference type="InterPro" id="IPR001806">
    <property type="entry name" value="Small_GTPase"/>
</dbReference>
<comment type="subcellular location">
    <subcellularLocation>
        <location evidence="1">Recycling endosome membrane</location>
        <topology evidence="1">Lipid-anchor</topology>
    </subcellularLocation>
</comment>
<dbReference type="GO" id="GO:0003924">
    <property type="term" value="F:GTPase activity"/>
    <property type="evidence" value="ECO:0007669"/>
    <property type="project" value="InterPro"/>
</dbReference>
<dbReference type="GO" id="GO:0005525">
    <property type="term" value="F:GTP binding"/>
    <property type="evidence" value="ECO:0007669"/>
    <property type="project" value="UniProtKB-KW"/>
</dbReference>
<reference evidence="12" key="1">
    <citation type="submission" date="2019-12" db="UniProtKB">
        <authorList>
            <consortium name="WormBaseParasite"/>
        </authorList>
    </citation>
    <scope>IDENTIFICATION</scope>
</reference>
<dbReference type="PROSITE" id="PS51421">
    <property type="entry name" value="RAS"/>
    <property type="match status" value="1"/>
</dbReference>
<dbReference type="SUPFAM" id="SSF52540">
    <property type="entry name" value="P-loop containing nucleoside triphosphate hydrolases"/>
    <property type="match status" value="1"/>
</dbReference>
<dbReference type="Pfam" id="PF00071">
    <property type="entry name" value="Ras"/>
    <property type="match status" value="1"/>
</dbReference>
<dbReference type="AlphaFoldDB" id="A0A5S6QF77"/>
<comment type="similarity">
    <text evidence="2">Belongs to the small GTPase superfamily. Rab family.</text>
</comment>
<dbReference type="SMART" id="SM00175">
    <property type="entry name" value="RAB"/>
    <property type="match status" value="1"/>
</dbReference>
<feature type="repeat" description="WD" evidence="10">
    <location>
        <begin position="110"/>
        <end position="151"/>
    </location>
</feature>
<dbReference type="PROSITE" id="PS51420">
    <property type="entry name" value="RHO"/>
    <property type="match status" value="1"/>
</dbReference>
<evidence type="ECO:0000256" key="5">
    <source>
        <dbReference type="ARBA" id="ARBA00022741"/>
    </source>
</evidence>
<keyword evidence="4" id="KW-0677">Repeat</keyword>
<dbReference type="SMART" id="SM00176">
    <property type="entry name" value="RAN"/>
    <property type="match status" value="1"/>
</dbReference>
<keyword evidence="3 10" id="KW-0853">WD repeat</keyword>
<dbReference type="PROSITE" id="PS51419">
    <property type="entry name" value="RAB"/>
    <property type="match status" value="1"/>
</dbReference>
<evidence type="ECO:0000256" key="8">
    <source>
        <dbReference type="ARBA" id="ARBA00023288"/>
    </source>
</evidence>
<protein>
    <submittedName>
        <fullName evidence="12">WD_REPEATS_REGION domain-containing protein</fullName>
    </submittedName>
</protein>
<evidence type="ECO:0000256" key="9">
    <source>
        <dbReference type="ARBA" id="ARBA00023289"/>
    </source>
</evidence>
<organism evidence="11 12">
    <name type="scientific">Trichuris muris</name>
    <name type="common">Mouse whipworm</name>
    <dbReference type="NCBI Taxonomy" id="70415"/>
    <lineage>
        <taxon>Eukaryota</taxon>
        <taxon>Metazoa</taxon>
        <taxon>Ecdysozoa</taxon>
        <taxon>Nematoda</taxon>
        <taxon>Enoplea</taxon>
        <taxon>Dorylaimia</taxon>
        <taxon>Trichinellida</taxon>
        <taxon>Trichuridae</taxon>
        <taxon>Trichuris</taxon>
    </lineage>
</organism>
<keyword evidence="5" id="KW-0547">Nucleotide-binding</keyword>
<evidence type="ECO:0000256" key="7">
    <source>
        <dbReference type="ARBA" id="ARBA00023136"/>
    </source>
</evidence>
<evidence type="ECO:0000256" key="4">
    <source>
        <dbReference type="ARBA" id="ARBA00022737"/>
    </source>
</evidence>
<name>A0A5S6QF77_TRIMR</name>
<evidence type="ECO:0000313" key="11">
    <source>
        <dbReference type="Proteomes" id="UP000046395"/>
    </source>
</evidence>
<dbReference type="InterPro" id="IPR019775">
    <property type="entry name" value="WD40_repeat_CS"/>
</dbReference>
<dbReference type="InterPro" id="IPR036322">
    <property type="entry name" value="WD40_repeat_dom_sf"/>
</dbReference>
<dbReference type="Gene3D" id="2.130.10.10">
    <property type="entry name" value="YVTN repeat-like/Quinoprotein amine dehydrogenase"/>
    <property type="match status" value="1"/>
</dbReference>
<dbReference type="SMART" id="SM00173">
    <property type="entry name" value="RAS"/>
    <property type="match status" value="1"/>
</dbReference>
<evidence type="ECO:0000256" key="1">
    <source>
        <dbReference type="ARBA" id="ARBA00004139"/>
    </source>
</evidence>
<dbReference type="PRINTS" id="PR00449">
    <property type="entry name" value="RASTRNSFRMNG"/>
</dbReference>
<dbReference type="PROSITE" id="PS00678">
    <property type="entry name" value="WD_REPEATS_1"/>
    <property type="match status" value="1"/>
</dbReference>
<sequence length="685" mass="76665">MLESEEQVSITTDVLRNLRLIKVEDGINGEVNDFCFSHDGSTLISSFEDELLKIYDCSTGNYRGIFPVKLFGADKVVYNHSNTHCLHSAAKVDNNLRLLSINAGTYQSSHFGHTGRVTCLDISPVEDLAVSASLDRTVRMWDFRVATDVGKVDVISSPAVCFDPTGNFLAVVASAHRLKLFDIRYQRNNAVKTFMLPSCCNGWASIKFSPNGEFLLLSSLGKYVCQIKAPAGAMCHPMLERVNKTVERLETFYSPDGKFLITGTAMGGVYFFHQSNGVLAATLNHESTLPVNRVQFNPQYMMLASSCTGLPSLRTMWISISWTTARELPWPYNSWWTCPPADLGRRQPVNDIDYRDLPEHMSTNDCTTTADSLAVVHDMLIQIGRRLGYDIVPKRRVTWSSPLVQQMRLSGKGRLPVQEAAMAAAAGGRMDRERFGLSGCHLTYPSQRWLSLAILWNSWQLIFVVPIGRVMATKEDEYDYLFKVVLIGDSGVGKSNLLSRFTRNEFNLESKSTIGVEFATRSICVDGKTVKAQIWDTAGQERYRAITSAYYRGAVGALLVYDIAKHVTYENVERWLKELRDHADQNIVIMLVGNKSDLRHLRAVPTDEAKEYAERNCLSFIETSALDSTNVEEAFTNILTDIFRNIAQRRAHVGDDSPIHRSLNTIQVAPTEPAIDRSGVKCCSQ</sequence>
<proteinExistence type="inferred from homology"/>
<dbReference type="InterPro" id="IPR001680">
    <property type="entry name" value="WD40_rpt"/>
</dbReference>
<dbReference type="Proteomes" id="UP000046395">
    <property type="component" value="Unassembled WGS sequence"/>
</dbReference>
<dbReference type="InterPro" id="IPR015943">
    <property type="entry name" value="WD40/YVTN_repeat-like_dom_sf"/>
</dbReference>
<evidence type="ECO:0000256" key="3">
    <source>
        <dbReference type="ARBA" id="ARBA00022574"/>
    </source>
</evidence>
<dbReference type="STRING" id="70415.A0A5S6QF77"/>
<dbReference type="PROSITE" id="PS50082">
    <property type="entry name" value="WD_REPEATS_2"/>
    <property type="match status" value="1"/>
</dbReference>
<keyword evidence="7" id="KW-0472">Membrane</keyword>
<dbReference type="InterPro" id="IPR005225">
    <property type="entry name" value="Small_GTP-bd"/>
</dbReference>
<dbReference type="SUPFAM" id="SSF50978">
    <property type="entry name" value="WD40 repeat-like"/>
    <property type="match status" value="1"/>
</dbReference>
<dbReference type="CDD" id="cd01868">
    <property type="entry name" value="Rab11_like"/>
    <property type="match status" value="1"/>
</dbReference>
<dbReference type="Gene3D" id="3.40.50.300">
    <property type="entry name" value="P-loop containing nucleotide triphosphate hydrolases"/>
    <property type="match status" value="1"/>
</dbReference>
<dbReference type="PANTHER" id="PTHR47979">
    <property type="entry name" value="DRAB11-RELATED"/>
    <property type="match status" value="1"/>
</dbReference>
<keyword evidence="9" id="KW-0636">Prenylation</keyword>
<dbReference type="SMART" id="SM00174">
    <property type="entry name" value="RHO"/>
    <property type="match status" value="1"/>
</dbReference>
<keyword evidence="6" id="KW-0342">GTP-binding</keyword>
<dbReference type="GO" id="GO:0055038">
    <property type="term" value="C:recycling endosome membrane"/>
    <property type="evidence" value="ECO:0007669"/>
    <property type="project" value="UniProtKB-SubCell"/>
</dbReference>
<evidence type="ECO:0000256" key="6">
    <source>
        <dbReference type="ARBA" id="ARBA00023134"/>
    </source>
</evidence>
<evidence type="ECO:0000256" key="10">
    <source>
        <dbReference type="PROSITE-ProRule" id="PRU00221"/>
    </source>
</evidence>
<dbReference type="Pfam" id="PF00400">
    <property type="entry name" value="WD40"/>
    <property type="match status" value="2"/>
</dbReference>
<evidence type="ECO:0000313" key="12">
    <source>
        <dbReference type="WBParaSite" id="TMUE_1000005868.1"/>
    </source>
</evidence>
<dbReference type="FunFam" id="3.40.50.300:FF:000085">
    <property type="entry name" value="Putative ras-related protein rab-11a"/>
    <property type="match status" value="1"/>
</dbReference>
<dbReference type="WBParaSite" id="TMUE_1000005868.1">
    <property type="protein sequence ID" value="TMUE_1000005868.1"/>
    <property type="gene ID" value="WBGene00294065"/>
</dbReference>
<dbReference type="InterPro" id="IPR027417">
    <property type="entry name" value="P-loop_NTPase"/>
</dbReference>
<keyword evidence="8" id="KW-0449">Lipoprotein</keyword>